<dbReference type="EMBL" id="BLLA01000001">
    <property type="protein sequence ID" value="GFG98668.1"/>
    <property type="molecule type" value="Genomic_DNA"/>
</dbReference>
<proteinExistence type="predicted"/>
<name>A0A7I9ZCW5_9MYCO</name>
<evidence type="ECO:0000313" key="3">
    <source>
        <dbReference type="Proteomes" id="UP000465301"/>
    </source>
</evidence>
<reference evidence="2 3" key="1">
    <citation type="journal article" date="2019" name="Emerg. Microbes Infect.">
        <title>Comprehensive subspecies identification of 175 nontuberculous mycobacteria species based on 7547 genomic profiles.</title>
        <authorList>
            <person name="Matsumoto Y."/>
            <person name="Kinjo T."/>
            <person name="Motooka D."/>
            <person name="Nabeya D."/>
            <person name="Jung N."/>
            <person name="Uechi K."/>
            <person name="Horii T."/>
            <person name="Iida T."/>
            <person name="Fujita J."/>
            <person name="Nakamura S."/>
        </authorList>
    </citation>
    <scope>NUCLEOTIDE SEQUENCE [LARGE SCALE GENOMIC DNA]</scope>
    <source>
        <strain evidence="2 3">JCM 30726</strain>
    </source>
</reference>
<comment type="caution">
    <text evidence="2">The sequence shown here is derived from an EMBL/GenBank/DDBJ whole genome shotgun (WGS) entry which is preliminary data.</text>
</comment>
<dbReference type="AlphaFoldDB" id="A0A7I9ZCW5"/>
<keyword evidence="1" id="KW-0812">Transmembrane</keyword>
<keyword evidence="1" id="KW-0472">Membrane</keyword>
<feature type="transmembrane region" description="Helical" evidence="1">
    <location>
        <begin position="48"/>
        <end position="65"/>
    </location>
</feature>
<feature type="transmembrane region" description="Helical" evidence="1">
    <location>
        <begin position="72"/>
        <end position="89"/>
    </location>
</feature>
<gene>
    <name evidence="2" type="ORF">MTIM_45470</name>
</gene>
<evidence type="ECO:0000313" key="2">
    <source>
        <dbReference type="EMBL" id="GFG98668.1"/>
    </source>
</evidence>
<evidence type="ECO:0000256" key="1">
    <source>
        <dbReference type="SAM" id="Phobius"/>
    </source>
</evidence>
<dbReference type="InterPro" id="IPR036259">
    <property type="entry name" value="MFS_trans_sf"/>
</dbReference>
<sequence>MLATYAFRMTVMQRPATGYITVREAVFPLLAVATIVASTDVRIPLGLPGHRGLIWLTLLVAVALVTVRRETVLAVGAAATAATLPMHGWGDPLWGSRYVAAAALLYAAASLPAVRARLWLLAIAAAPIHLVALASSVFGLHAGGHVSTWVSSGLLEKAGWHVVFGLVAGLLAWAVAVCMGSPPNVTGTRWGRKRVEEWSR</sequence>
<accession>A0A7I9ZCW5</accession>
<protein>
    <submittedName>
        <fullName evidence="2">Uncharacterized protein</fullName>
    </submittedName>
</protein>
<feature type="transmembrane region" description="Helical" evidence="1">
    <location>
        <begin position="118"/>
        <end position="138"/>
    </location>
</feature>
<keyword evidence="1" id="KW-1133">Transmembrane helix</keyword>
<feature type="transmembrane region" description="Helical" evidence="1">
    <location>
        <begin position="158"/>
        <end position="179"/>
    </location>
</feature>
<dbReference type="SUPFAM" id="SSF103473">
    <property type="entry name" value="MFS general substrate transporter"/>
    <property type="match status" value="1"/>
</dbReference>
<feature type="transmembrane region" description="Helical" evidence="1">
    <location>
        <begin position="95"/>
        <end position="111"/>
    </location>
</feature>
<organism evidence="2 3">
    <name type="scientific">Mycobacterium timonense</name>
    <dbReference type="NCBI Taxonomy" id="701043"/>
    <lineage>
        <taxon>Bacteria</taxon>
        <taxon>Bacillati</taxon>
        <taxon>Actinomycetota</taxon>
        <taxon>Actinomycetes</taxon>
        <taxon>Mycobacteriales</taxon>
        <taxon>Mycobacteriaceae</taxon>
        <taxon>Mycobacterium</taxon>
        <taxon>Mycobacterium avium complex (MAC)</taxon>
    </lineage>
</organism>
<keyword evidence="3" id="KW-1185">Reference proteome</keyword>
<dbReference type="Proteomes" id="UP000465301">
    <property type="component" value="Unassembled WGS sequence"/>
</dbReference>